<keyword evidence="2" id="KW-1185">Reference proteome</keyword>
<comment type="caution">
    <text evidence="1">The sequence shown here is derived from an EMBL/GenBank/DDBJ whole genome shotgun (WGS) entry which is preliminary data.</text>
</comment>
<proteinExistence type="predicted"/>
<sequence length="45" mass="5198">MPKHGYNNVDEAKQDVLKYILKHYNTKRGHSYNNYMTPTAAENAA</sequence>
<reference evidence="2" key="1">
    <citation type="journal article" date="2019" name="Int. J. Syst. Evol. Microbiol.">
        <title>The Global Catalogue of Microorganisms (GCM) 10K type strain sequencing project: providing services to taxonomists for standard genome sequencing and annotation.</title>
        <authorList>
            <consortium name="The Broad Institute Genomics Platform"/>
            <consortium name="The Broad Institute Genome Sequencing Center for Infectious Disease"/>
            <person name="Wu L."/>
            <person name="Ma J."/>
        </authorList>
    </citation>
    <scope>NUCLEOTIDE SEQUENCE [LARGE SCALE GENOMIC DNA]</scope>
    <source>
        <strain evidence="2">JCM 32306</strain>
    </source>
</reference>
<dbReference type="Proteomes" id="UP000619118">
    <property type="component" value="Unassembled WGS sequence"/>
</dbReference>
<organism evidence="1 2">
    <name type="scientific">Shewanella litoralis</name>
    <dbReference type="NCBI Taxonomy" id="2282700"/>
    <lineage>
        <taxon>Bacteria</taxon>
        <taxon>Pseudomonadati</taxon>
        <taxon>Pseudomonadota</taxon>
        <taxon>Gammaproteobacteria</taxon>
        <taxon>Alteromonadales</taxon>
        <taxon>Shewanellaceae</taxon>
        <taxon>Shewanella</taxon>
    </lineage>
</organism>
<dbReference type="EMBL" id="BMQX01000072">
    <property type="protein sequence ID" value="GGQ36554.1"/>
    <property type="molecule type" value="Genomic_DNA"/>
</dbReference>
<evidence type="ECO:0000313" key="2">
    <source>
        <dbReference type="Proteomes" id="UP000619118"/>
    </source>
</evidence>
<accession>A0ABQ2RKU0</accession>
<evidence type="ECO:0008006" key="3">
    <source>
        <dbReference type="Google" id="ProtNLM"/>
    </source>
</evidence>
<evidence type="ECO:0000313" key="1">
    <source>
        <dbReference type="EMBL" id="GGQ36554.1"/>
    </source>
</evidence>
<gene>
    <name evidence="1" type="ORF">GCM10009411_39330</name>
</gene>
<name>A0ABQ2RKU0_9GAMM</name>
<protein>
    <recommendedName>
        <fullName evidence="3">Integrase catalytic domain-containing protein</fullName>
    </recommendedName>
</protein>